<evidence type="ECO:0000256" key="9">
    <source>
        <dbReference type="ARBA" id="ARBA00022679"/>
    </source>
</evidence>
<dbReference type="OrthoDB" id="1151079at2759"/>
<keyword evidence="13" id="KW-0460">Magnesium</keyword>
<evidence type="ECO:0000256" key="12">
    <source>
        <dbReference type="ARBA" id="ARBA00022833"/>
    </source>
</evidence>
<dbReference type="InterPro" id="IPR007645">
    <property type="entry name" value="RNA_pol_Rpb2_3"/>
</dbReference>
<dbReference type="NCBIfam" id="TIGR02388">
    <property type="entry name" value="rpoC2_cyan"/>
    <property type="match status" value="1"/>
</dbReference>
<comment type="similarity">
    <text evidence="16">Belongs to the RNA polymerase beta' chain family.</text>
</comment>
<evidence type="ECO:0000256" key="17">
    <source>
        <dbReference type="RuleBase" id="RU363031"/>
    </source>
</evidence>
<keyword evidence="14 16" id="KW-0804">Transcription</keyword>
<dbReference type="CDD" id="cd00653">
    <property type="entry name" value="RNA_pol_B_RPB2"/>
    <property type="match status" value="1"/>
</dbReference>
<dbReference type="PANTHER" id="PTHR34995:SF1">
    <property type="entry name" value="DNA-DIRECTED RNA POLYMERASE SUBUNIT BETA"/>
    <property type="match status" value="1"/>
</dbReference>
<evidence type="ECO:0000256" key="11">
    <source>
        <dbReference type="ARBA" id="ARBA00022723"/>
    </source>
</evidence>
<dbReference type="PROSITE" id="PS01166">
    <property type="entry name" value="RNA_POL_BETA"/>
    <property type="match status" value="1"/>
</dbReference>
<dbReference type="FunFam" id="1.10.1790.20:FF:000002">
    <property type="entry name" value="DNA-directed RNA polymerase subunit beta"/>
    <property type="match status" value="1"/>
</dbReference>
<dbReference type="InterPro" id="IPR010243">
    <property type="entry name" value="RNA_pol_bsu_bac"/>
</dbReference>
<dbReference type="HAMAP" id="MF_01321">
    <property type="entry name" value="RNApol_bact_RpoB"/>
    <property type="match status" value="1"/>
</dbReference>
<proteinExistence type="inferred from homology"/>
<dbReference type="Pfam" id="PF04561">
    <property type="entry name" value="RNA_pol_Rpb2_2"/>
    <property type="match status" value="1"/>
</dbReference>
<dbReference type="GO" id="GO:0003899">
    <property type="term" value="F:DNA-directed RNA polymerase activity"/>
    <property type="evidence" value="ECO:0007669"/>
    <property type="project" value="UniProtKB-EC"/>
</dbReference>
<dbReference type="InterPro" id="IPR012756">
    <property type="entry name" value="DNA-dir_RpoC2_beta_pp"/>
</dbReference>
<dbReference type="Gene3D" id="1.10.132.30">
    <property type="match status" value="1"/>
</dbReference>
<dbReference type="Gene3D" id="3.90.1100.10">
    <property type="match status" value="1"/>
</dbReference>
<dbReference type="EC" id="2.7.7.6" evidence="16"/>
<dbReference type="Gene3D" id="1.10.1790.20">
    <property type="match status" value="1"/>
</dbReference>
<dbReference type="Proteomes" id="UP000796880">
    <property type="component" value="Unassembled WGS sequence"/>
</dbReference>
<dbReference type="Gene3D" id="2.40.50.150">
    <property type="match status" value="1"/>
</dbReference>
<dbReference type="InterPro" id="IPR015712">
    <property type="entry name" value="DNA-dir_RNA_pol_su2"/>
</dbReference>
<protein>
    <recommendedName>
        <fullName evidence="16 17">Multifunctional fusion protein</fullName>
    </recommendedName>
    <domain>
        <recommendedName>
            <fullName evidence="16">DNA-directed RNA polymerase subunit</fullName>
            <ecNumber evidence="16">2.7.7.6</ecNumber>
        </recommendedName>
    </domain>
    <domain>
        <recommendedName>
            <fullName evidence="17">DNA-directed RNA polymerase subunit beta</fullName>
        </recommendedName>
    </domain>
</protein>
<dbReference type="FunFam" id="3.90.1110.10:FF:000009">
    <property type="entry name" value="DNA-directed RNA polymerase subunit beta"/>
    <property type="match status" value="1"/>
</dbReference>
<evidence type="ECO:0000256" key="6">
    <source>
        <dbReference type="ARBA" id="ARBA00022478"/>
    </source>
</evidence>
<keyword evidence="12" id="KW-0862">Zinc</keyword>
<dbReference type="InterPro" id="IPR007066">
    <property type="entry name" value="RNA_pol_Rpb1_3"/>
</dbReference>
<evidence type="ECO:0000256" key="5">
    <source>
        <dbReference type="ARBA" id="ARBA00009839"/>
    </source>
</evidence>
<dbReference type="InterPro" id="IPR007081">
    <property type="entry name" value="RNA_pol_Rpb1_5"/>
</dbReference>
<dbReference type="InterPro" id="IPR007641">
    <property type="entry name" value="RNA_pol_Rpb2_7"/>
</dbReference>
<comment type="function">
    <text evidence="1 16">DNA-dependent RNA polymerase catalyzes the transcription of DNA into RNA using the four ribonucleoside triphosphates as substrates.</text>
</comment>
<dbReference type="InterPro" id="IPR007083">
    <property type="entry name" value="RNA_pol_Rpb1_4"/>
</dbReference>
<evidence type="ECO:0000256" key="1">
    <source>
        <dbReference type="ARBA" id="ARBA00004026"/>
    </source>
</evidence>
<dbReference type="Gene3D" id="2.40.270.10">
    <property type="entry name" value="DNA-directed RNA polymerase, subunit 2, domain 6"/>
    <property type="match status" value="1"/>
</dbReference>
<dbReference type="Pfam" id="PF04560">
    <property type="entry name" value="RNA_pol_Rpb2_7"/>
    <property type="match status" value="1"/>
</dbReference>
<evidence type="ECO:0000313" key="20">
    <source>
        <dbReference type="Proteomes" id="UP000796880"/>
    </source>
</evidence>
<dbReference type="CDD" id="cd02655">
    <property type="entry name" value="RNAP_beta'_C"/>
    <property type="match status" value="1"/>
</dbReference>
<dbReference type="Gene3D" id="2.40.40.20">
    <property type="match status" value="1"/>
</dbReference>
<comment type="similarity">
    <text evidence="3 17">Belongs to the RNA polymerase beta chain family.</text>
</comment>
<dbReference type="Pfam" id="PF04565">
    <property type="entry name" value="RNA_pol_Rpb2_3"/>
    <property type="match status" value="1"/>
</dbReference>
<dbReference type="Pfam" id="PF00562">
    <property type="entry name" value="RNA_pol_Rpb2_6"/>
    <property type="match status" value="1"/>
</dbReference>
<dbReference type="GO" id="GO:0003677">
    <property type="term" value="F:DNA binding"/>
    <property type="evidence" value="ECO:0007669"/>
    <property type="project" value="InterPro"/>
</dbReference>
<dbReference type="GO" id="GO:0006351">
    <property type="term" value="P:DNA-templated transcription"/>
    <property type="evidence" value="ECO:0007669"/>
    <property type="project" value="InterPro"/>
</dbReference>
<dbReference type="InterPro" id="IPR037034">
    <property type="entry name" value="RNA_pol_Rpb2_2_sf"/>
</dbReference>
<dbReference type="InterPro" id="IPR014724">
    <property type="entry name" value="RNA_pol_RPB2_OB-fold"/>
</dbReference>
<dbReference type="InterPro" id="IPR006592">
    <property type="entry name" value="RNA_pol_N"/>
</dbReference>
<dbReference type="Gene3D" id="1.10.150.390">
    <property type="match status" value="1"/>
</dbReference>
<dbReference type="Pfam" id="PF00623">
    <property type="entry name" value="RNA_pol_Rpb1_2"/>
    <property type="match status" value="1"/>
</dbReference>
<dbReference type="FunFam" id="1.10.132.30:FF:000002">
    <property type="entry name" value="DNA-directed RNA polymerase subunit beta"/>
    <property type="match status" value="1"/>
</dbReference>
<keyword evidence="8" id="KW-0934">Plastid</keyword>
<comment type="subcellular location">
    <subcellularLocation>
        <location evidence="2">Plastid</location>
        <location evidence="2">Chloroplast</location>
    </subcellularLocation>
</comment>
<dbReference type="FunFam" id="4.10.860.120:FF:000007">
    <property type="entry name" value="DNA-directed RNA polymerase subunit gamma"/>
    <property type="match status" value="1"/>
</dbReference>
<evidence type="ECO:0000256" key="14">
    <source>
        <dbReference type="ARBA" id="ARBA00023163"/>
    </source>
</evidence>
<sequence length="3154" mass="358599">MLGGGNEEMSTIPGFNQIQFEGFCRFIDRGLTEEFYKFPKIEDTDQEIEFQLFVETYQLGEPLIKERDAVYESLTYSSELYVSAGLIWKTSRDMQEQTIFIGNIPLMNSLGTSIVNGIYRIVINQILQSPGIYYRSELDHSGISVYTGTIISDWGGRLELEIDRKARIWARVSRKQKISILVLSSAMGSNLREILENVCYPEIFLSFLNDKEKKKIKSKENAILEFYQQFTCVGGDPVFSESLCKELQKKFFQQRCELGRVGRRNMNRRLNLDIPQNNTFLLPRDILAAADQLIGMKFGMGTLDDMNHLKKKRIRSVADLLQDQFGLALVRLENMVRGTICGAIRHKLIPTPQNLVTSTPLTTTYESFFGLHPLSQVLDRTNPLTQIVHGRKLSYLGPGGLTGRTASFRIRDIHPSHYGRICPIDTSEGINVGLIGSLAIHARIGRWGSLESPFYEISERSKKVRMLYLSPSRDEYYMVAAGNSLALNRGIQEEQVVPARYRQEFLTIEWEEVHLRSIFPFQYFSIGASLIPFIEHNDANRALMSSNMQRQAVPLSRSEKCIVGTGLERQVALDSGVPAIADREGKILYTDTDKILLSGNGDTLSIPLVIYRRSNKNTCMHQKPQVSRGKCIKKGQILADGAATVGGELTLGKNVLVAYMPWEGYNSEDAVLINERLVYEDIYTSFYIRKYEIQTHVTSHGPERITNEIPHLEARLLRNLDKKGIVMLGSWVETGDILVGKLTPQMAKESSYAPEDRLLRAILGIQVSTSKETCLKLPIGGRGRVIDVRWIQKRGGSSYNPETIRVYILQKREIKVGDKVAGRHGNKGIISKILPRQDMPYLQDGRPVDMVFNPLGVPSRMNVGQIFECSLGLAGGLLDRHYRIAPFDERYEQEASRKLVFSELYEASKQTANPWVFEPEYPGKSKIFDGRTGDPFEQPVIIGNPYILKLIHQVDDKIHGRSSGQYALVTQQPLRGRAKQGGQRVGEMEVWALEGFGVAHILQEMLTYKSDHIRARQEVLGTTIIGGTIPKPEDAPESFRLLEGRLIGMNQNFSSMIDRYKHQQLRIGSVSPQQISAWAKKTLPNGEIIGEVTKPYTFHYKTNKPEKNGLFCERIFGPIKSGICACGNYRVIGDEKEEPKFCEQCGVEFVDSRIRRYQMGYIKLACPVTHVWYLKRLPSYIANLLDKPLKELEGLVYCDNKKLSSHSIELGCPGSDMSLGRSNMKLRILERKLCRNKQLCHGCRSLSIAYRLYGYRDITVEAKPIAKKPTFLRLRGSFEYEIQSWKYSIPLFFTNQGFEIFRNREISTGASAIREQLADLDLRIIIDFSLVEWKELGEEGLTGNEWEDRKVGRRKDFLVRRMELAKHFIRTNIEPEWMVLCLLPVLPPELRPIIQIDGGKLMSSDINELYRRVIYRNNTLIDLLTTSRSTPGELVMCQEKLVQEAVDTLLDNGIRGQPMRDGHNKVYKSFSDVIEGKEGRFRETLLGKRVDYSGRSVIVVGPSLSLHRCGLPREIAIELFQTFVIRGLIRQRFASNIGVAKSKIREKEPVVWEILQEVMQGHPVLLNRAPTLHRLGIQAFQPILVEGHAICLHPLVCKGFNADFDGDQMAVHVPLSLEAQAEARLLMFSHTNLLSPAIGDPISVPTQDMLIGLYVLTSGNRRGICANRYNPCNHRNYQNERIDDNNYKYTKEPFFCNSYDAIGAYRQNRIRLDSPLWLRWRLDHRVITSREAPIEVHYESLGIYHEIYGHYLIQNMEVLMAERANLAFHNKVIDGTAIKRLISRLIDHFGMAYTSHILDQVKTLGFRQATATSISLGIDDLLTIPSKGWLVQDAEQQSFILEKHHHCGNVHAVEKLRQSIEIWYATSDYLRQEMNPNFRMTDPFNPVHIMSFSGARGNASQVHQLVGMRGLMSDPQGQMIDLPIQSNLREGLSLTEYIISCYGARKGVVDTAVRTSDAGYLTRRLVEVVQHIVVRRTDCGTIQGISVSPRNGMMPEIIFIQTLIGRVLADDIYIGPRCIAARNQDIGIGLVNRFITFQTQPISIRTPLTCKSTSWICRLCYGRSPTHGDLVELGEAVGIIAGQSIGEPGTQLTLRTFHTGGVFTGGTAEHVRAPSNGKIKFNEDLVHPTRTRHGHPAFLCYIDLYVTIESEDIIHNVTIPPKSFILVQNDQYVESEQVIAEIRAGTDTFNFKEKVRKHIYSDSEGEMHWSTDVYHSPEFTYSNVHLLPKTSHLWILSGGSCRSSVVPFSLHKDQDQTNVHFLSAEGEIFSSLSVNTVNKVNTVNNDQVNHKFFSFGLSGKKENGISDYSESNRIIYTGHCNFIFPSILYENSDLFLLAKRRRNRFIIPFQWIQKRETELMPHSSISIELPINGIFRRNSILAYFDDPQYRRKSSGITKYGTIGFYSILKNEDLIEYRGVKEFKPKYQMKVDRFFFIPEEVHILPESSSIRVRNNSIIGIDTRIALNTRSRVGGLVRVERKKKKIELKIFSGDIHFPVEMDKIFRHSGILIPPGTVKKKFKESKKRKKWIYVQWITPTKKKFFVLVRPVIIYEIADGINLETLFPQDPLQERDNLELSVVNSILYGNGKPIRGISSTSIQLVRTCLVLNWDQDKKSSSIEEAHASFVEVSTNGLIRDFLRINLVKSHISYIRKRNDPLGSGLISDNRSTRTNPFYSIYSKERIQQSLSQNQGSIRTLLNRSKESLVILSSSNCFQMGPFNDVKYYNVIKESITIKRDPLIPIRNSLGLLGTASPIEIFYYLLKTHNQISVTKNFQLDNLKHTFQVLKYYLMDENGGIYNSASCSNILLNPFNLNWHFLHQNYDHNYCEETSTIISLGQFIWENVCIAKNGLHLKSGQVIIVQIDSVVIRSAKPYLATPGATVHGHYGEILSKGDTLVTFIYEKSRSGDITQGLPKVEQVLEVRSIDSISMNLEKRVEGWNERITRVLGIPWGFLIGAELTIVQSRISLVNKIQKVYRSQGVQIHNRHIEIIVRQITSKVLVSEDGMSNVFSPGELIGLLRAERTGRALEEAICYRAILLGITKASLNTQSFISEASFQETARVLAKAALRGRIDWLKGLKENVVLGGMIPVGTGFKGLVHRSKQHNNIPVETKKNNLFEREMRDILFHHRELFDFRISKNLHDTSEQSFLGFNDS</sequence>
<keyword evidence="7" id="KW-0150">Chloroplast</keyword>
<dbReference type="Gene3D" id="2.40.50.100">
    <property type="match status" value="1"/>
</dbReference>
<evidence type="ECO:0000313" key="19">
    <source>
        <dbReference type="EMBL" id="KAF3449773.1"/>
    </source>
</evidence>
<dbReference type="NCBIfam" id="NF001616">
    <property type="entry name" value="PRK00405.1"/>
    <property type="match status" value="1"/>
</dbReference>
<dbReference type="InterPro" id="IPR007121">
    <property type="entry name" value="RNA_pol_bsu_CS"/>
</dbReference>
<dbReference type="InterPro" id="IPR007642">
    <property type="entry name" value="RNA_pol_Rpb2_2"/>
</dbReference>
<evidence type="ECO:0000256" key="7">
    <source>
        <dbReference type="ARBA" id="ARBA00022528"/>
    </source>
</evidence>
<evidence type="ECO:0000256" key="10">
    <source>
        <dbReference type="ARBA" id="ARBA00022695"/>
    </source>
</evidence>
<dbReference type="InterPro" id="IPR034678">
    <property type="entry name" value="RNApol_RpoC1"/>
</dbReference>
<dbReference type="Gene3D" id="3.90.1110.10">
    <property type="entry name" value="RNA polymerase Rpb2, domain 2"/>
    <property type="match status" value="1"/>
</dbReference>
<evidence type="ECO:0000256" key="8">
    <source>
        <dbReference type="ARBA" id="ARBA00022640"/>
    </source>
</evidence>
<dbReference type="EMBL" id="VOIH02000003">
    <property type="protein sequence ID" value="KAF3449773.1"/>
    <property type="molecule type" value="Genomic_DNA"/>
</dbReference>
<reference evidence="19" key="1">
    <citation type="submission" date="2020-03" db="EMBL/GenBank/DDBJ databases">
        <title>A high-quality chromosome-level genome assembly of a woody plant with both climbing and erect habits, Rhamnella rubrinervis.</title>
        <authorList>
            <person name="Lu Z."/>
            <person name="Yang Y."/>
            <person name="Zhu X."/>
            <person name="Sun Y."/>
        </authorList>
    </citation>
    <scope>NUCLEOTIDE SEQUENCE</scope>
    <source>
        <strain evidence="19">BYM</strain>
        <tissue evidence="19">Leaf</tissue>
    </source>
</reference>
<dbReference type="GO" id="GO:0000428">
    <property type="term" value="C:DNA-directed RNA polymerase complex"/>
    <property type="evidence" value="ECO:0007669"/>
    <property type="project" value="UniProtKB-KW"/>
</dbReference>
<dbReference type="InterPro" id="IPR042102">
    <property type="entry name" value="RNA_pol_Rpb1_3_sf"/>
</dbReference>
<dbReference type="PANTHER" id="PTHR34995">
    <property type="entry name" value="DNA-DIRECTED RNA POLYMERASE SUBUNIT BETA"/>
    <property type="match status" value="1"/>
</dbReference>
<dbReference type="GO" id="GO:0032549">
    <property type="term" value="F:ribonucleoside binding"/>
    <property type="evidence" value="ECO:0007669"/>
    <property type="project" value="InterPro"/>
</dbReference>
<evidence type="ECO:0000259" key="18">
    <source>
        <dbReference type="SMART" id="SM00663"/>
    </source>
</evidence>
<evidence type="ECO:0000256" key="4">
    <source>
        <dbReference type="ARBA" id="ARBA00007616"/>
    </source>
</evidence>
<name>A0A8K0HDE3_9ROSA</name>
<evidence type="ECO:0000256" key="13">
    <source>
        <dbReference type="ARBA" id="ARBA00022842"/>
    </source>
</evidence>
<evidence type="ECO:0000256" key="2">
    <source>
        <dbReference type="ARBA" id="ARBA00004229"/>
    </source>
</evidence>
<accession>A0A8K0HDE3</accession>
<dbReference type="InterPro" id="IPR007120">
    <property type="entry name" value="DNA-dir_RNAP_su2_dom"/>
</dbReference>
<dbReference type="Pfam" id="PF04983">
    <property type="entry name" value="RNA_pol_Rpb1_3"/>
    <property type="match status" value="1"/>
</dbReference>
<comment type="catalytic activity">
    <reaction evidence="15 16">
        <text>RNA(n) + a ribonucleoside 5'-triphosphate = RNA(n+1) + diphosphate</text>
        <dbReference type="Rhea" id="RHEA:21248"/>
        <dbReference type="Rhea" id="RHEA-COMP:14527"/>
        <dbReference type="Rhea" id="RHEA-COMP:17342"/>
        <dbReference type="ChEBI" id="CHEBI:33019"/>
        <dbReference type="ChEBI" id="CHEBI:61557"/>
        <dbReference type="ChEBI" id="CHEBI:140395"/>
        <dbReference type="EC" id="2.7.7.6"/>
    </reaction>
</comment>
<dbReference type="InterPro" id="IPR042107">
    <property type="entry name" value="DNA-dir_RNA_pol_bsu_ext_1_sf"/>
</dbReference>
<dbReference type="InterPro" id="IPR050254">
    <property type="entry name" value="RNA_pol_beta''_euk"/>
</dbReference>
<dbReference type="GO" id="GO:0046872">
    <property type="term" value="F:metal ion binding"/>
    <property type="evidence" value="ECO:0007669"/>
    <property type="project" value="UniProtKB-KW"/>
</dbReference>
<dbReference type="HAMAP" id="MF_01323">
    <property type="entry name" value="RNApol_bact_RpoC1"/>
    <property type="match status" value="1"/>
</dbReference>
<keyword evidence="9 16" id="KW-0808">Transferase</keyword>
<dbReference type="Pfam" id="PF04998">
    <property type="entry name" value="RNA_pol_Rpb1_5"/>
    <property type="match status" value="2"/>
</dbReference>
<keyword evidence="6 16" id="KW-0240">DNA-directed RNA polymerase</keyword>
<dbReference type="Pfam" id="PF04997">
    <property type="entry name" value="RNA_pol_Rpb1_1"/>
    <property type="match status" value="1"/>
</dbReference>
<dbReference type="InterPro" id="IPR037033">
    <property type="entry name" value="DNA-dir_RNAP_su2_hyb_sf"/>
</dbReference>
<dbReference type="Gene3D" id="1.10.274.100">
    <property type="entry name" value="RNA polymerase Rpb1, domain 3"/>
    <property type="match status" value="1"/>
</dbReference>
<dbReference type="Gene3D" id="1.10.40.90">
    <property type="match status" value="1"/>
</dbReference>
<dbReference type="InterPro" id="IPR000722">
    <property type="entry name" value="RNA_pol_asu"/>
</dbReference>
<dbReference type="CDD" id="cd01609">
    <property type="entry name" value="RNAP_beta'_N"/>
    <property type="match status" value="1"/>
</dbReference>
<dbReference type="InterPro" id="IPR038120">
    <property type="entry name" value="Rpb1_funnel_sf"/>
</dbReference>
<organism evidence="19 20">
    <name type="scientific">Rhamnella rubrinervis</name>
    <dbReference type="NCBI Taxonomy" id="2594499"/>
    <lineage>
        <taxon>Eukaryota</taxon>
        <taxon>Viridiplantae</taxon>
        <taxon>Streptophyta</taxon>
        <taxon>Embryophyta</taxon>
        <taxon>Tracheophyta</taxon>
        <taxon>Spermatophyta</taxon>
        <taxon>Magnoliopsida</taxon>
        <taxon>eudicotyledons</taxon>
        <taxon>Gunneridae</taxon>
        <taxon>Pentapetalae</taxon>
        <taxon>rosids</taxon>
        <taxon>fabids</taxon>
        <taxon>Rosales</taxon>
        <taxon>Rhamnaceae</taxon>
        <taxon>rhamnoid group</taxon>
        <taxon>Rhamneae</taxon>
        <taxon>Rhamnella</taxon>
    </lineage>
</organism>
<dbReference type="InterPro" id="IPR007080">
    <property type="entry name" value="RNA_pol_Rpb1_1"/>
</dbReference>
<dbReference type="GO" id="GO:0009507">
    <property type="term" value="C:chloroplast"/>
    <property type="evidence" value="ECO:0007669"/>
    <property type="project" value="UniProtKB-SubCell"/>
</dbReference>
<dbReference type="HAMAP" id="MF_01324">
    <property type="entry name" value="RNApol_bact_RpoC2"/>
    <property type="match status" value="1"/>
</dbReference>
<comment type="similarity">
    <text evidence="4">In the N-terminal section; belongs to the RNA polymerase beta chain family.</text>
</comment>
<keyword evidence="11" id="KW-0479">Metal-binding</keyword>
<evidence type="ECO:0000256" key="3">
    <source>
        <dbReference type="ARBA" id="ARBA00006835"/>
    </source>
</evidence>
<dbReference type="SMART" id="SM00663">
    <property type="entry name" value="RPOLA_N"/>
    <property type="match status" value="1"/>
</dbReference>
<feature type="domain" description="RNA polymerase N-terminal" evidence="18">
    <location>
        <begin position="1376"/>
        <end position="1657"/>
    </location>
</feature>
<dbReference type="Gene3D" id="2.30.150.10">
    <property type="entry name" value="DNA-directed RNA polymerase, beta subunit, external 1 domain"/>
    <property type="match status" value="1"/>
</dbReference>
<dbReference type="Pfam" id="PF05000">
    <property type="entry name" value="RNA_pol_Rpb1_4"/>
    <property type="match status" value="1"/>
</dbReference>
<gene>
    <name evidence="19" type="ORF">FNV43_RR05851</name>
</gene>
<dbReference type="SUPFAM" id="SSF64484">
    <property type="entry name" value="beta and beta-prime subunits of DNA dependent RNA-polymerase"/>
    <property type="match status" value="2"/>
</dbReference>
<dbReference type="Gene3D" id="3.90.1800.10">
    <property type="entry name" value="RNA polymerase alpha subunit dimerisation domain"/>
    <property type="match status" value="1"/>
</dbReference>
<keyword evidence="10 16" id="KW-0548">Nucleotidyltransferase</keyword>
<keyword evidence="20" id="KW-1185">Reference proteome</keyword>
<evidence type="ECO:0000256" key="16">
    <source>
        <dbReference type="RuleBase" id="RU004279"/>
    </source>
</evidence>
<evidence type="ECO:0000256" key="15">
    <source>
        <dbReference type="ARBA" id="ARBA00048552"/>
    </source>
</evidence>
<comment type="caution">
    <text evidence="19">The sequence shown here is derived from an EMBL/GenBank/DDBJ whole genome shotgun (WGS) entry which is preliminary data.</text>
</comment>
<comment type="similarity">
    <text evidence="5">In the C-terminal section; belongs to the RNA polymerase beta' chain family.</text>
</comment>